<dbReference type="AlphaFoldDB" id="L9X095"/>
<protein>
    <recommendedName>
        <fullName evidence="4">Peptidase M10A and M12B matrixin and adamalysin</fullName>
    </recommendedName>
</protein>
<dbReference type="EMBL" id="AOIA01000129">
    <property type="protein sequence ID" value="ELY55140.1"/>
    <property type="molecule type" value="Genomic_DNA"/>
</dbReference>
<accession>L9X095</accession>
<dbReference type="SUPFAM" id="SSF55486">
    <property type="entry name" value="Metalloproteases ('zincins'), catalytic domain"/>
    <property type="match status" value="1"/>
</dbReference>
<dbReference type="Proteomes" id="UP000011531">
    <property type="component" value="Unassembled WGS sequence"/>
</dbReference>
<gene>
    <name evidence="2" type="ORF">C492_15841</name>
</gene>
<evidence type="ECO:0000256" key="1">
    <source>
        <dbReference type="SAM" id="MobiDB-lite"/>
    </source>
</evidence>
<evidence type="ECO:0008006" key="4">
    <source>
        <dbReference type="Google" id="ProtNLM"/>
    </source>
</evidence>
<evidence type="ECO:0000313" key="3">
    <source>
        <dbReference type="Proteomes" id="UP000011531"/>
    </source>
</evidence>
<feature type="compositionally biased region" description="Acidic residues" evidence="1">
    <location>
        <begin position="70"/>
        <end position="79"/>
    </location>
</feature>
<organism evidence="2 3">
    <name type="scientific">Natronococcus jeotgali DSM 18795</name>
    <dbReference type="NCBI Taxonomy" id="1227498"/>
    <lineage>
        <taxon>Archaea</taxon>
        <taxon>Methanobacteriati</taxon>
        <taxon>Methanobacteriota</taxon>
        <taxon>Stenosarchaea group</taxon>
        <taxon>Halobacteria</taxon>
        <taxon>Halobacteriales</taxon>
        <taxon>Natrialbaceae</taxon>
        <taxon>Natronococcus</taxon>
    </lineage>
</organism>
<reference evidence="2 3" key="1">
    <citation type="journal article" date="2014" name="PLoS Genet.">
        <title>Phylogenetically driven sequencing of extremely halophilic archaea reveals strategies for static and dynamic osmo-response.</title>
        <authorList>
            <person name="Becker E.A."/>
            <person name="Seitzer P.M."/>
            <person name="Tritt A."/>
            <person name="Larsen D."/>
            <person name="Krusor M."/>
            <person name="Yao A.I."/>
            <person name="Wu D."/>
            <person name="Madern D."/>
            <person name="Eisen J.A."/>
            <person name="Darling A.E."/>
            <person name="Facciotti M.T."/>
        </authorList>
    </citation>
    <scope>NUCLEOTIDE SEQUENCE [LARGE SCALE GENOMIC DNA]</scope>
    <source>
        <strain evidence="2 3">DSM 18795</strain>
    </source>
</reference>
<comment type="caution">
    <text evidence="2">The sequence shown here is derived from an EMBL/GenBank/DDBJ whole genome shotgun (WGS) entry which is preliminary data.</text>
</comment>
<name>L9X095_9EURY</name>
<dbReference type="STRING" id="1227498.C492_15841"/>
<feature type="region of interest" description="Disordered" evidence="1">
    <location>
        <begin position="60"/>
        <end position="82"/>
    </location>
</feature>
<evidence type="ECO:0000313" key="2">
    <source>
        <dbReference type="EMBL" id="ELY55140.1"/>
    </source>
</evidence>
<keyword evidence="3" id="KW-1185">Reference proteome</keyword>
<sequence length="340" mass="36194">MRGTVSIEYRDATTDGLDGGRSAVADDAVGLVSKADSTSDPTRRSPNVTVLGRAVVVRRERQTRTADGNGDMDTEETDEERAGFTRRQLLAGLAGSTASVATVGTLGYARLDPVDRLEVRVWVSERAAAYDGVAERVREYLEALLSYDYWELDLSVGGTVAVSREDGASVTSDGEWPATLASGAVGLGGVDPVADANLLVTDGQMTTAPTGFALPHVASVGGARHLAALPPFDELEGVRDGGAVHRIVPDERPVRTIQILLHEVGHALGLDHDHGVVFRDGERVVATPMLSSYAWDPDYEGDRSRCGREYPPADGRERALSLAFSTCARRGLESYDGTGL</sequence>
<proteinExistence type="predicted"/>